<evidence type="ECO:0000313" key="2">
    <source>
        <dbReference type="Proteomes" id="UP001163321"/>
    </source>
</evidence>
<organism evidence="1 2">
    <name type="scientific">Peronosclerospora sorghi</name>
    <dbReference type="NCBI Taxonomy" id="230839"/>
    <lineage>
        <taxon>Eukaryota</taxon>
        <taxon>Sar</taxon>
        <taxon>Stramenopiles</taxon>
        <taxon>Oomycota</taxon>
        <taxon>Peronosporomycetes</taxon>
        <taxon>Peronosporales</taxon>
        <taxon>Peronosporaceae</taxon>
        <taxon>Peronosclerospora</taxon>
    </lineage>
</organism>
<dbReference type="Proteomes" id="UP001163321">
    <property type="component" value="Chromosome 1"/>
</dbReference>
<keyword evidence="2" id="KW-1185">Reference proteome</keyword>
<proteinExistence type="predicted"/>
<reference evidence="1 2" key="1">
    <citation type="journal article" date="2022" name="bioRxiv">
        <title>The genome of the oomycete Peronosclerospora sorghi, a cosmopolitan pathogen of maize and sorghum, is inflated with dispersed pseudogenes.</title>
        <authorList>
            <person name="Fletcher K."/>
            <person name="Martin F."/>
            <person name="Isakeit T."/>
            <person name="Cavanaugh K."/>
            <person name="Magill C."/>
            <person name="Michelmore R."/>
        </authorList>
    </citation>
    <scope>NUCLEOTIDE SEQUENCE [LARGE SCALE GENOMIC DNA]</scope>
    <source>
        <strain evidence="1">P6</strain>
    </source>
</reference>
<gene>
    <name evidence="1" type="ORF">PsorP6_002358</name>
</gene>
<evidence type="ECO:0000313" key="1">
    <source>
        <dbReference type="EMBL" id="KAI9922662.1"/>
    </source>
</evidence>
<sequence>MLSETTSDETRQSEPRPAEEERGTSTLGHDTPEPPGTIDATSLPIAHSLAGDRKRAIYS</sequence>
<name>A0ACC0WWA0_9STRA</name>
<dbReference type="EMBL" id="CM047580">
    <property type="protein sequence ID" value="KAI9922662.1"/>
    <property type="molecule type" value="Genomic_DNA"/>
</dbReference>
<comment type="caution">
    <text evidence="1">The sequence shown here is derived from an EMBL/GenBank/DDBJ whole genome shotgun (WGS) entry which is preliminary data.</text>
</comment>
<accession>A0ACC0WWA0</accession>
<protein>
    <submittedName>
        <fullName evidence="1">Uncharacterized protein</fullName>
    </submittedName>
</protein>